<evidence type="ECO:0000256" key="2">
    <source>
        <dbReference type="SAM" id="MobiDB-lite"/>
    </source>
</evidence>
<sequence length="364" mass="37624">MSGSPPVTAGPLAGVRVLEVGHMLAGPYATMLLADLGAEVTKIEPAGGDISRQVGDAYFASLNRGKRSVRLDLGTPAGQERLGELAAGAHALLANLKPSAIRRLGLTYDALRRWNERLVCVALTGFGMDAGDVPAFDYIVQAATGVAALTGDPDGPPTLPGYSSADNSAGLAAALGLLAQIVSGRGGQVEVSLRDVMLSQLNYRASAYLNDGAEPRRLAMGAHSYYVPAQLFPTADGHLALFVTHDAFWKSFCAEAGVSGFTTMAERAAHRDEVLALVTRALAADTADGWETRLRARGVPVAAVRTLPEALAATPEAVVSAGGFRLVGSPIRAAGHAPAYGPPPHLGEHDRREPPMAPSAGGAP</sequence>
<dbReference type="InterPro" id="IPR050483">
    <property type="entry name" value="CoA-transferase_III_domain"/>
</dbReference>
<keyword evidence="1 3" id="KW-0808">Transferase</keyword>
<name>A0ABS7FQI9_9ACTN</name>
<dbReference type="Pfam" id="PF02515">
    <property type="entry name" value="CoA_transf_3"/>
    <property type="match status" value="1"/>
</dbReference>
<proteinExistence type="predicted"/>
<dbReference type="EMBL" id="JAIBOA010000005">
    <property type="protein sequence ID" value="MBW8482669.1"/>
    <property type="molecule type" value="Genomic_DNA"/>
</dbReference>
<dbReference type="RefSeq" id="WP_220165373.1">
    <property type="nucleotide sequence ID" value="NZ_JAIBOA010000005.1"/>
</dbReference>
<comment type="caution">
    <text evidence="3">The sequence shown here is derived from an EMBL/GenBank/DDBJ whole genome shotgun (WGS) entry which is preliminary data.</text>
</comment>
<organism evidence="3 4">
    <name type="scientific">Actinomadura parmotrematis</name>
    <dbReference type="NCBI Taxonomy" id="2864039"/>
    <lineage>
        <taxon>Bacteria</taxon>
        <taxon>Bacillati</taxon>
        <taxon>Actinomycetota</taxon>
        <taxon>Actinomycetes</taxon>
        <taxon>Streptosporangiales</taxon>
        <taxon>Thermomonosporaceae</taxon>
        <taxon>Actinomadura</taxon>
    </lineage>
</organism>
<evidence type="ECO:0000313" key="4">
    <source>
        <dbReference type="Proteomes" id="UP000774570"/>
    </source>
</evidence>
<feature type="region of interest" description="Disordered" evidence="2">
    <location>
        <begin position="336"/>
        <end position="364"/>
    </location>
</feature>
<reference evidence="3 4" key="1">
    <citation type="submission" date="2021-07" db="EMBL/GenBank/DDBJ databases">
        <title>Actinomadura sp. PM05-2 isolated from lichen.</title>
        <authorList>
            <person name="Somphong A."/>
            <person name="Phongsopitanun W."/>
            <person name="Tanasupawat S."/>
            <person name="Peongsungnone V."/>
        </authorList>
    </citation>
    <scope>NUCLEOTIDE SEQUENCE [LARGE SCALE GENOMIC DNA]</scope>
    <source>
        <strain evidence="3 4">PM05-2</strain>
    </source>
</reference>
<evidence type="ECO:0000313" key="3">
    <source>
        <dbReference type="EMBL" id="MBW8482669.1"/>
    </source>
</evidence>
<dbReference type="Proteomes" id="UP000774570">
    <property type="component" value="Unassembled WGS sequence"/>
</dbReference>
<gene>
    <name evidence="3" type="ORF">K1Y72_09850</name>
</gene>
<accession>A0ABS7FQI9</accession>
<dbReference type="Gene3D" id="3.40.50.10540">
    <property type="entry name" value="Crotonobetainyl-coa:carnitine coa-transferase, domain 1"/>
    <property type="match status" value="1"/>
</dbReference>
<dbReference type="InterPro" id="IPR003673">
    <property type="entry name" value="CoA-Trfase_fam_III"/>
</dbReference>
<dbReference type="InterPro" id="IPR044855">
    <property type="entry name" value="CoA-Trfase_III_dom3_sf"/>
</dbReference>
<dbReference type="PANTHER" id="PTHR48207:SF3">
    <property type="entry name" value="SUCCINATE--HYDROXYMETHYLGLUTARATE COA-TRANSFERASE"/>
    <property type="match status" value="1"/>
</dbReference>
<protein>
    <submittedName>
        <fullName evidence="3">CoA transferase</fullName>
    </submittedName>
</protein>
<keyword evidence="4" id="KW-1185">Reference proteome</keyword>
<dbReference type="PANTHER" id="PTHR48207">
    <property type="entry name" value="SUCCINATE--HYDROXYMETHYLGLUTARATE COA-TRANSFERASE"/>
    <property type="match status" value="1"/>
</dbReference>
<evidence type="ECO:0000256" key="1">
    <source>
        <dbReference type="ARBA" id="ARBA00022679"/>
    </source>
</evidence>
<dbReference type="GO" id="GO:0016740">
    <property type="term" value="F:transferase activity"/>
    <property type="evidence" value="ECO:0007669"/>
    <property type="project" value="UniProtKB-KW"/>
</dbReference>
<dbReference type="SUPFAM" id="SSF89796">
    <property type="entry name" value="CoA-transferase family III (CaiB/BaiF)"/>
    <property type="match status" value="1"/>
</dbReference>
<dbReference type="Gene3D" id="3.30.1540.10">
    <property type="entry name" value="formyl-coa transferase, domain 3"/>
    <property type="match status" value="1"/>
</dbReference>
<dbReference type="InterPro" id="IPR023606">
    <property type="entry name" value="CoA-Trfase_III_dom_1_sf"/>
</dbReference>